<evidence type="ECO:0000313" key="18">
    <source>
        <dbReference type="EMBL" id="GBF80009.1"/>
    </source>
</evidence>
<dbReference type="UniPathway" id="UPA00048">
    <property type="reaction ID" value="UER00072"/>
</dbReference>
<evidence type="ECO:0000256" key="14">
    <source>
        <dbReference type="ARBA" id="ARBA00023577"/>
    </source>
</evidence>
<comment type="cofactor">
    <cofactor evidence="15 16">
        <name>Mg(2+)</name>
        <dbReference type="ChEBI" id="CHEBI:18420"/>
    </cofactor>
    <cofactor evidence="15 16">
        <name>Mn(2+)</name>
        <dbReference type="ChEBI" id="CHEBI:29035"/>
    </cofactor>
    <text evidence="15 16">Binds 1 Mg(2+) or Mn(2+) ion per subunit.</text>
</comment>
<comment type="catalytic activity">
    <reaction evidence="1 15 16">
        <text>(2R,3S)-3-isopropylmalate + NAD(+) = 4-methyl-2-oxopentanoate + CO2 + NADH</text>
        <dbReference type="Rhea" id="RHEA:32271"/>
        <dbReference type="ChEBI" id="CHEBI:16526"/>
        <dbReference type="ChEBI" id="CHEBI:17865"/>
        <dbReference type="ChEBI" id="CHEBI:35121"/>
        <dbReference type="ChEBI" id="CHEBI:57540"/>
        <dbReference type="ChEBI" id="CHEBI:57945"/>
        <dbReference type="EC" id="1.1.1.85"/>
    </reaction>
</comment>
<keyword evidence="6 15" id="KW-0432">Leucine biosynthesis</keyword>
<feature type="binding site" evidence="15">
    <location>
        <position position="259"/>
    </location>
    <ligand>
        <name>Mg(2+)</name>
        <dbReference type="ChEBI" id="CHEBI:18420"/>
    </ligand>
</feature>
<evidence type="ECO:0000256" key="15">
    <source>
        <dbReference type="HAMAP-Rule" id="MF_01033"/>
    </source>
</evidence>
<keyword evidence="12 15" id="KW-0464">Manganese</keyword>
<dbReference type="FunFam" id="3.40.718.10:FF:000004">
    <property type="entry name" value="3-isopropylmalate dehydrogenase"/>
    <property type="match status" value="1"/>
</dbReference>
<protein>
    <recommendedName>
        <fullName evidence="15">3-isopropylmalate dehydrogenase</fullName>
        <ecNumber evidence="15">1.1.1.85</ecNumber>
    </recommendedName>
    <alternativeName>
        <fullName evidence="15">3-IPM-DH</fullName>
    </alternativeName>
    <alternativeName>
        <fullName evidence="15">Beta-IPM dehydrogenase</fullName>
        <shortName evidence="15">IMDH</shortName>
    </alternativeName>
</protein>
<dbReference type="GO" id="GO:0003862">
    <property type="term" value="F:3-isopropylmalate dehydrogenase activity"/>
    <property type="evidence" value="ECO:0007669"/>
    <property type="project" value="UniProtKB-UniRule"/>
</dbReference>
<feature type="binding site" evidence="15">
    <location>
        <position position="103"/>
    </location>
    <ligand>
        <name>substrate</name>
    </ligand>
</feature>
<dbReference type="EC" id="1.1.1.85" evidence="15"/>
<keyword evidence="10 15" id="KW-0560">Oxidoreductase</keyword>
<evidence type="ECO:0000259" key="17">
    <source>
        <dbReference type="SMART" id="SM01329"/>
    </source>
</evidence>
<dbReference type="EMBL" id="BDQK01000005">
    <property type="protein sequence ID" value="GBF80009.1"/>
    <property type="molecule type" value="Genomic_DNA"/>
</dbReference>
<dbReference type="PROSITE" id="PS00470">
    <property type="entry name" value="IDH_IMDH"/>
    <property type="match status" value="1"/>
</dbReference>
<feature type="site" description="Important for catalysis" evidence="15">
    <location>
        <position position="199"/>
    </location>
</feature>
<reference evidence="19" key="1">
    <citation type="submission" date="2017-05" db="EMBL/GenBank/DDBJ databases">
        <title>Physiological properties and genetic analysis related to exopolysaccharide production of fresh-water unicellular cyanobacterium Aphanothece sacrum, Suizenji Nori, that has been cultured as a food source in Japan.</title>
        <authorList>
            <person name="Kanesaki Y."/>
            <person name="Yoshikawa S."/>
            <person name="Ohki K."/>
        </authorList>
    </citation>
    <scope>NUCLEOTIDE SEQUENCE [LARGE SCALE GENOMIC DNA]</scope>
    <source>
        <strain evidence="19">FPU1</strain>
    </source>
</reference>
<comment type="caution">
    <text evidence="18">The sequence shown here is derived from an EMBL/GenBank/DDBJ whole genome shotgun (WGS) entry which is preliminary data.</text>
</comment>
<comment type="similarity">
    <text evidence="4 15">Belongs to the isocitrate and isopropylmalate dehydrogenases family. LeuB type 1 subfamily.</text>
</comment>
<feature type="binding site" evidence="15">
    <location>
        <position position="113"/>
    </location>
    <ligand>
        <name>substrate</name>
    </ligand>
</feature>
<feature type="site" description="Important for catalysis" evidence="15">
    <location>
        <position position="148"/>
    </location>
</feature>
<evidence type="ECO:0000256" key="4">
    <source>
        <dbReference type="ARBA" id="ARBA00008319"/>
    </source>
</evidence>
<dbReference type="SMART" id="SM01329">
    <property type="entry name" value="Iso_dh"/>
    <property type="match status" value="1"/>
</dbReference>
<dbReference type="Gene3D" id="3.40.718.10">
    <property type="entry name" value="Isopropylmalate Dehydrogenase"/>
    <property type="match status" value="1"/>
</dbReference>
<feature type="binding site" evidence="15">
    <location>
        <position position="255"/>
    </location>
    <ligand>
        <name>Mg(2+)</name>
        <dbReference type="ChEBI" id="CHEBI:18420"/>
    </ligand>
</feature>
<feature type="binding site" evidence="15">
    <location>
        <begin position="289"/>
        <end position="301"/>
    </location>
    <ligand>
        <name>NAD(+)</name>
        <dbReference type="ChEBI" id="CHEBI:57540"/>
    </ligand>
</feature>
<dbReference type="PANTHER" id="PTHR42979">
    <property type="entry name" value="3-ISOPROPYLMALATE DEHYDROGENASE"/>
    <property type="match status" value="1"/>
</dbReference>
<evidence type="ECO:0000256" key="7">
    <source>
        <dbReference type="ARBA" id="ARBA00022605"/>
    </source>
</evidence>
<dbReference type="AlphaFoldDB" id="A0A401IFM6"/>
<evidence type="ECO:0000256" key="10">
    <source>
        <dbReference type="ARBA" id="ARBA00023002"/>
    </source>
</evidence>
<sequence>MIKKNVKGKYCVTLLPGDGIGPEILAVTVDVLKVIGKQFDIPFDFQEALIGGAAIDATGEPLPAETLQLCRNSDAVLLAAIGGYKWDELPRHQRPETGLLAIRAGLNLFANLRPATILPQLIDASSLKREVVEGVDIMVVRELTGGIYFGQPKGIFTTETGEKRGVNTMAYTESEIDRIAKVAFETAQKRQGKLCSVDKANVLDVSQLWRDRVTLMGQKYPDVELSHMYVDNAAMQLVRAPKQFDTIVTGNLFGDILSDAAAMLTGSIGMLPSASLGLEKPGLFEPVHGSAPDIAGLDKANPLAQILSAAMMLRYGLEQPQAADKIEQGVLEVLAQGYRTGDIMSSGMKALGCRAMGDVLLKVLES</sequence>
<comment type="subcellular location">
    <subcellularLocation>
        <location evidence="15">Cytoplasm</location>
    </subcellularLocation>
</comment>
<accession>A0A401IFM6</accession>
<keyword evidence="13 15" id="KW-0100">Branched-chain amino acid biosynthesis</keyword>
<dbReference type="NCBIfam" id="TIGR00169">
    <property type="entry name" value="leuB"/>
    <property type="match status" value="1"/>
</dbReference>
<keyword evidence="11 15" id="KW-0520">NAD</keyword>
<comment type="function">
    <text evidence="14 15 16">Catalyzes the oxidation of 3-carboxy-2-hydroxy-4-methylpentanoate (3-isopropylmalate) to 3-carboxy-4-methyl-2-oxopentanoate. The product decarboxylates to 4-methyl-2 oxopentanoate.</text>
</comment>
<evidence type="ECO:0000256" key="13">
    <source>
        <dbReference type="ARBA" id="ARBA00023304"/>
    </source>
</evidence>
<dbReference type="HAMAP" id="MF_01033">
    <property type="entry name" value="LeuB_type1"/>
    <property type="match status" value="1"/>
</dbReference>
<keyword evidence="9 15" id="KW-0460">Magnesium</keyword>
<dbReference type="PANTHER" id="PTHR42979:SF1">
    <property type="entry name" value="3-ISOPROPYLMALATE DEHYDROGENASE"/>
    <property type="match status" value="1"/>
</dbReference>
<evidence type="ECO:0000256" key="2">
    <source>
        <dbReference type="ARBA" id="ARBA00001936"/>
    </source>
</evidence>
<dbReference type="InterPro" id="IPR024084">
    <property type="entry name" value="IsoPropMal-DH-like_dom"/>
</dbReference>
<comment type="subunit">
    <text evidence="5 15 16">Homodimer.</text>
</comment>
<feature type="binding site" evidence="15">
    <location>
        <begin position="83"/>
        <end position="96"/>
    </location>
    <ligand>
        <name>NAD(+)</name>
        <dbReference type="ChEBI" id="CHEBI:57540"/>
    </ligand>
</feature>
<dbReference type="GO" id="GO:0009098">
    <property type="term" value="P:L-leucine biosynthetic process"/>
    <property type="evidence" value="ECO:0007669"/>
    <property type="project" value="UniProtKB-UniRule"/>
</dbReference>
<keyword evidence="15" id="KW-0963">Cytoplasm</keyword>
<evidence type="ECO:0000256" key="8">
    <source>
        <dbReference type="ARBA" id="ARBA00022723"/>
    </source>
</evidence>
<evidence type="ECO:0000256" key="5">
    <source>
        <dbReference type="ARBA" id="ARBA00011738"/>
    </source>
</evidence>
<keyword evidence="8 15" id="KW-0479">Metal-binding</keyword>
<dbReference type="Proteomes" id="UP000287247">
    <property type="component" value="Unassembled WGS sequence"/>
</dbReference>
<evidence type="ECO:0000256" key="9">
    <source>
        <dbReference type="ARBA" id="ARBA00022842"/>
    </source>
</evidence>
<evidence type="ECO:0000256" key="6">
    <source>
        <dbReference type="ARBA" id="ARBA00022430"/>
    </source>
</evidence>
<organism evidence="18 19">
    <name type="scientific">Aphanothece sacrum FPU1</name>
    <dbReference type="NCBI Taxonomy" id="1920663"/>
    <lineage>
        <taxon>Bacteria</taxon>
        <taxon>Bacillati</taxon>
        <taxon>Cyanobacteriota</taxon>
        <taxon>Cyanophyceae</taxon>
        <taxon>Oscillatoriophycideae</taxon>
        <taxon>Chroococcales</taxon>
        <taxon>Aphanothecaceae</taxon>
        <taxon>Aphanothece</taxon>
    </lineage>
</organism>
<dbReference type="OrthoDB" id="9806254at2"/>
<dbReference type="GO" id="GO:0051287">
    <property type="term" value="F:NAD binding"/>
    <property type="evidence" value="ECO:0007669"/>
    <property type="project" value="InterPro"/>
</dbReference>
<comment type="pathway">
    <text evidence="3 15 16">Amino-acid biosynthesis; L-leucine biosynthesis; L-leucine from 3-methyl-2-oxobutanoate: step 3/4.</text>
</comment>
<evidence type="ECO:0000256" key="12">
    <source>
        <dbReference type="ARBA" id="ARBA00023211"/>
    </source>
</evidence>
<dbReference type="GO" id="GO:0000287">
    <property type="term" value="F:magnesium ion binding"/>
    <property type="evidence" value="ECO:0007669"/>
    <property type="project" value="InterPro"/>
</dbReference>
<comment type="cofactor">
    <cofactor evidence="2">
        <name>Mn(2+)</name>
        <dbReference type="ChEBI" id="CHEBI:29035"/>
    </cofactor>
</comment>
<feature type="binding site" evidence="15">
    <location>
        <position position="231"/>
    </location>
    <ligand>
        <name>substrate</name>
    </ligand>
</feature>
<dbReference type="GO" id="GO:0005829">
    <property type="term" value="C:cytosol"/>
    <property type="evidence" value="ECO:0007669"/>
    <property type="project" value="TreeGrafter"/>
</dbReference>
<evidence type="ECO:0000256" key="16">
    <source>
        <dbReference type="RuleBase" id="RU004445"/>
    </source>
</evidence>
<gene>
    <name evidence="15" type="primary">leuB</name>
    <name evidence="18" type="ORF">AsFPU1_1410</name>
</gene>
<dbReference type="RefSeq" id="WP_124971904.1">
    <property type="nucleotide sequence ID" value="NZ_BDQK01000005.1"/>
</dbReference>
<feature type="binding site" evidence="15">
    <location>
        <position position="231"/>
    </location>
    <ligand>
        <name>Mg(2+)</name>
        <dbReference type="ChEBI" id="CHEBI:18420"/>
    </ligand>
</feature>
<dbReference type="Pfam" id="PF00180">
    <property type="entry name" value="Iso_dh"/>
    <property type="match status" value="1"/>
</dbReference>
<dbReference type="InterPro" id="IPR019818">
    <property type="entry name" value="IsoCit/isopropylmalate_DH_CS"/>
</dbReference>
<name>A0A401IFM6_APHSA</name>
<evidence type="ECO:0000256" key="1">
    <source>
        <dbReference type="ARBA" id="ARBA00000624"/>
    </source>
</evidence>
<keyword evidence="7 15" id="KW-0028">Amino-acid biosynthesis</keyword>
<evidence type="ECO:0000256" key="11">
    <source>
        <dbReference type="ARBA" id="ARBA00023027"/>
    </source>
</evidence>
<feature type="domain" description="Isopropylmalate dehydrogenase-like" evidence="17">
    <location>
        <begin position="11"/>
        <end position="360"/>
    </location>
</feature>
<dbReference type="InterPro" id="IPR004429">
    <property type="entry name" value="Isopropylmalate_DH"/>
</dbReference>
<keyword evidence="19" id="KW-1185">Reference proteome</keyword>
<evidence type="ECO:0000256" key="3">
    <source>
        <dbReference type="ARBA" id="ARBA00004762"/>
    </source>
</evidence>
<feature type="binding site" evidence="15">
    <location>
        <position position="141"/>
    </location>
    <ligand>
        <name>substrate</name>
    </ligand>
</feature>
<proteinExistence type="inferred from homology"/>
<evidence type="ECO:0000313" key="19">
    <source>
        <dbReference type="Proteomes" id="UP000287247"/>
    </source>
</evidence>
<dbReference type="SUPFAM" id="SSF53659">
    <property type="entry name" value="Isocitrate/Isopropylmalate dehydrogenase-like"/>
    <property type="match status" value="1"/>
</dbReference>